<accession>A0A6G0Y1H5</accession>
<proteinExistence type="predicted"/>
<dbReference type="EMBL" id="VUJU01006940">
    <property type="protein sequence ID" value="KAF0747163.1"/>
    <property type="molecule type" value="Genomic_DNA"/>
</dbReference>
<evidence type="ECO:0000313" key="1">
    <source>
        <dbReference type="EMBL" id="KAF0747163.1"/>
    </source>
</evidence>
<sequence>MPSCFICGRTRNHKSNVENITFHRFPSNEAVKNKCFILLTGLQFQAKDKFPEYATPSTKAPNVNINQPLLKVESSIRIDGIIPFNTSKPSTSCIKTDPSFSSPSSASFSIMRPSTNKKNVKASYLEASKPVESDTPNRLHLKRGITVLSSELLVKSKQLKVLRQTVRRQRLKIASMKDIISKLQ</sequence>
<comment type="caution">
    <text evidence="1">The sequence shown here is derived from an EMBL/GenBank/DDBJ whole genome shotgun (WGS) entry which is preliminary data.</text>
</comment>
<gene>
    <name evidence="1" type="ORF">FWK35_00018697</name>
</gene>
<reference evidence="1 2" key="1">
    <citation type="submission" date="2019-08" db="EMBL/GenBank/DDBJ databases">
        <title>Whole genome of Aphis craccivora.</title>
        <authorList>
            <person name="Voronova N.V."/>
            <person name="Shulinski R.S."/>
            <person name="Bandarenka Y.V."/>
            <person name="Zhorov D.G."/>
            <person name="Warner D."/>
        </authorList>
    </citation>
    <scope>NUCLEOTIDE SEQUENCE [LARGE SCALE GENOMIC DNA]</scope>
    <source>
        <strain evidence="1">180601</strain>
        <tissue evidence="1">Whole Body</tissue>
    </source>
</reference>
<organism evidence="1 2">
    <name type="scientific">Aphis craccivora</name>
    <name type="common">Cowpea aphid</name>
    <dbReference type="NCBI Taxonomy" id="307492"/>
    <lineage>
        <taxon>Eukaryota</taxon>
        <taxon>Metazoa</taxon>
        <taxon>Ecdysozoa</taxon>
        <taxon>Arthropoda</taxon>
        <taxon>Hexapoda</taxon>
        <taxon>Insecta</taxon>
        <taxon>Pterygota</taxon>
        <taxon>Neoptera</taxon>
        <taxon>Paraneoptera</taxon>
        <taxon>Hemiptera</taxon>
        <taxon>Sternorrhyncha</taxon>
        <taxon>Aphidomorpha</taxon>
        <taxon>Aphidoidea</taxon>
        <taxon>Aphididae</taxon>
        <taxon>Aphidini</taxon>
        <taxon>Aphis</taxon>
        <taxon>Aphis</taxon>
    </lineage>
</organism>
<dbReference type="AlphaFoldDB" id="A0A6G0Y1H5"/>
<protein>
    <submittedName>
        <fullName evidence="1">THAP domain-containing protein 3-like</fullName>
    </submittedName>
</protein>
<name>A0A6G0Y1H5_APHCR</name>
<dbReference type="Proteomes" id="UP000478052">
    <property type="component" value="Unassembled WGS sequence"/>
</dbReference>
<evidence type="ECO:0000313" key="2">
    <source>
        <dbReference type="Proteomes" id="UP000478052"/>
    </source>
</evidence>
<keyword evidence="2" id="KW-1185">Reference proteome</keyword>